<dbReference type="PANTHER" id="PTHR43622">
    <property type="entry name" value="3-DEHYDROQUINATE SYNTHASE"/>
    <property type="match status" value="1"/>
</dbReference>
<dbReference type="SUPFAM" id="SSF56796">
    <property type="entry name" value="Dehydroquinate synthase-like"/>
    <property type="match status" value="1"/>
</dbReference>
<dbReference type="RefSeq" id="WP_306749459.1">
    <property type="nucleotide sequence ID" value="NZ_NSDM01000014.1"/>
</dbReference>
<evidence type="ECO:0000313" key="6">
    <source>
        <dbReference type="Proteomes" id="UP001225605"/>
    </source>
</evidence>
<dbReference type="Pfam" id="PF24621">
    <property type="entry name" value="DHQS_C"/>
    <property type="match status" value="1"/>
</dbReference>
<evidence type="ECO:0000256" key="1">
    <source>
        <dbReference type="ARBA" id="ARBA00001911"/>
    </source>
</evidence>
<dbReference type="Gene3D" id="1.20.1090.10">
    <property type="entry name" value="Dehydroquinate synthase-like - alpha domain"/>
    <property type="match status" value="1"/>
</dbReference>
<comment type="caution">
    <text evidence="5">The sequence shown here is derived from an EMBL/GenBank/DDBJ whole genome shotgun (WGS) entry which is preliminary data.</text>
</comment>
<dbReference type="Pfam" id="PF01761">
    <property type="entry name" value="DHQ_synthase"/>
    <property type="match status" value="1"/>
</dbReference>
<dbReference type="Proteomes" id="UP001225605">
    <property type="component" value="Unassembled WGS sequence"/>
</dbReference>
<keyword evidence="6" id="KW-1185">Reference proteome</keyword>
<dbReference type="InterPro" id="IPR056179">
    <property type="entry name" value="DHQS_C"/>
</dbReference>
<dbReference type="InterPro" id="IPR050071">
    <property type="entry name" value="Dehydroquinate_synthase"/>
</dbReference>
<proteinExistence type="predicted"/>
<feature type="domain" description="3-dehydroquinate synthase N-terminal" evidence="3">
    <location>
        <begin position="100"/>
        <end position="211"/>
    </location>
</feature>
<evidence type="ECO:0000259" key="4">
    <source>
        <dbReference type="Pfam" id="PF24621"/>
    </source>
</evidence>
<sequence length="424" mass="45857">MTALRHADRYATSAHYDGSGRIRHDAGRRSLTVDATFSLRAEVRLVDRVFDPATPDLAEVYAPAGRCVALVDATVDRLHGDALRAYFAEHGIPLTVEVFRALEEDKTLDTVCRMAAFLGSDGCDVARGEPVLVVGGGVLTDTAGLACALLNRRTPYVMIGTSIVSAIDAGPSPRTCVNGTLMKNALGAYHPPVLTLVDRALFRTLAPEHLRHGVAEIVKMAAVDDEVLFGLLQRHGRALLSTRFATTGDDPGLAAVADEVLFRSLYAYMRHEGTNMFETRQDRPHAYGHTWSTKFEPVAGLLHGHAVAVEMAFTATLATLVGWLDEDDRDALLALCRDLGLAVHHPVIEDLALMRAAQETVRRKRGGSALWVVAPRDVLGRCDYLAEVGDSLLAEAVGRHRARCSGFPDGGGGSAMYLRDARWA</sequence>
<gene>
    <name evidence="5" type="ORF">CKY47_28435</name>
</gene>
<protein>
    <submittedName>
        <fullName evidence="5">3-dehydroquinate synthase</fullName>
    </submittedName>
</protein>
<comment type="cofactor">
    <cofactor evidence="1">
        <name>NAD(+)</name>
        <dbReference type="ChEBI" id="CHEBI:57540"/>
    </cofactor>
</comment>
<evidence type="ECO:0000313" key="5">
    <source>
        <dbReference type="EMBL" id="MDQ2587847.1"/>
    </source>
</evidence>
<dbReference type="EMBL" id="NSDM01000014">
    <property type="protein sequence ID" value="MDQ2587847.1"/>
    <property type="molecule type" value="Genomic_DNA"/>
</dbReference>
<keyword evidence="2" id="KW-0520">NAD</keyword>
<organism evidence="5 6">
    <name type="scientific">Saccharothrix yanglingensis</name>
    <dbReference type="NCBI Taxonomy" id="659496"/>
    <lineage>
        <taxon>Bacteria</taxon>
        <taxon>Bacillati</taxon>
        <taxon>Actinomycetota</taxon>
        <taxon>Actinomycetes</taxon>
        <taxon>Pseudonocardiales</taxon>
        <taxon>Pseudonocardiaceae</taxon>
        <taxon>Saccharothrix</taxon>
    </lineage>
</organism>
<dbReference type="InterPro" id="IPR030960">
    <property type="entry name" value="DHQS/DOIS_N"/>
</dbReference>
<name>A0ABU0X733_9PSEU</name>
<feature type="domain" description="3-dehydroquinate synthase C-terminal" evidence="4">
    <location>
        <begin position="213"/>
        <end position="348"/>
    </location>
</feature>
<dbReference type="Gene3D" id="3.40.50.1970">
    <property type="match status" value="1"/>
</dbReference>
<accession>A0ABU0X733</accession>
<evidence type="ECO:0000256" key="2">
    <source>
        <dbReference type="ARBA" id="ARBA00023027"/>
    </source>
</evidence>
<reference evidence="5 6" key="1">
    <citation type="submission" date="2017-06" db="EMBL/GenBank/DDBJ databases">
        <title>Cultured bacterium strain Saccharothrix yanglingensis Hhs.015.</title>
        <authorList>
            <person name="Xia Y."/>
        </authorList>
    </citation>
    <scope>NUCLEOTIDE SEQUENCE [LARGE SCALE GENOMIC DNA]</scope>
    <source>
        <strain evidence="5 6">Hhs.015</strain>
    </source>
</reference>
<evidence type="ECO:0000259" key="3">
    <source>
        <dbReference type="Pfam" id="PF01761"/>
    </source>
</evidence>
<dbReference type="PANTHER" id="PTHR43622:SF3">
    <property type="entry name" value="2-EPI-5-EPI-VALIOLONE SYNTHASE"/>
    <property type="match status" value="1"/>
</dbReference>